<feature type="transmembrane region" description="Helical" evidence="2">
    <location>
        <begin position="12"/>
        <end position="32"/>
    </location>
</feature>
<name>A0ABV6GDJ8_9BACI</name>
<sequence>MMNKTNKILIQWLSWPIHVRIALIVILLILFFGELISVIEPKEFPTAFDGIWWAIVTVSTVGFGDSTPKTHAGKLVGMVTILIGASFAASYFAILSAATFQKQQAYVDGEIPFKRKNHVVIIGWNEKAHEMIQSLRAVKPFKQIVLIDHSLKEAPLMENVHFIRGNPTNDFTLLKANVKEADAAIITADQHKNELDADMQSVLVLLALKGINPSLYCVIEILTEHQANNAKRAGADEIIKTYQLTSHFIMSSYLAKNGLSTIYSKLNPATGNSFQVLPVPENLVGKTFKEASIHLLDQESILLGIKREEEAKMNPPLSYEILAGDYLIVFSH</sequence>
<reference evidence="4 5" key="1">
    <citation type="submission" date="2024-09" db="EMBL/GenBank/DDBJ databases">
        <authorList>
            <person name="Sun Q."/>
            <person name="Mori K."/>
        </authorList>
    </citation>
    <scope>NUCLEOTIDE SEQUENCE [LARGE SCALE GENOMIC DNA]</scope>
    <source>
        <strain evidence="4 5">CCM 7228</strain>
    </source>
</reference>
<comment type="subcellular location">
    <subcellularLocation>
        <location evidence="1">Cell membrane</location>
        <topology evidence="1">Multi-pass membrane protein</topology>
    </subcellularLocation>
</comment>
<dbReference type="InterPro" id="IPR036291">
    <property type="entry name" value="NAD(P)-bd_dom_sf"/>
</dbReference>
<dbReference type="InterPro" id="IPR050721">
    <property type="entry name" value="Trk_Ktr_HKT_K-transport"/>
</dbReference>
<keyword evidence="4" id="KW-0407">Ion channel</keyword>
<accession>A0ABV6GDJ8</accession>
<protein>
    <submittedName>
        <fullName evidence="4">Potassium channel family protein</fullName>
    </submittedName>
</protein>
<evidence type="ECO:0000256" key="2">
    <source>
        <dbReference type="SAM" id="Phobius"/>
    </source>
</evidence>
<keyword evidence="2" id="KW-1133">Transmembrane helix</keyword>
<dbReference type="Pfam" id="PF02254">
    <property type="entry name" value="TrkA_N"/>
    <property type="match status" value="1"/>
</dbReference>
<evidence type="ECO:0000259" key="3">
    <source>
        <dbReference type="PROSITE" id="PS51201"/>
    </source>
</evidence>
<evidence type="ECO:0000313" key="4">
    <source>
        <dbReference type="EMBL" id="MFC0271032.1"/>
    </source>
</evidence>
<dbReference type="PROSITE" id="PS51201">
    <property type="entry name" value="RCK_N"/>
    <property type="match status" value="1"/>
</dbReference>
<keyword evidence="4" id="KW-0813">Transport</keyword>
<evidence type="ECO:0000313" key="5">
    <source>
        <dbReference type="Proteomes" id="UP001589854"/>
    </source>
</evidence>
<dbReference type="Gene3D" id="1.10.287.70">
    <property type="match status" value="1"/>
</dbReference>
<dbReference type="Gene3D" id="3.40.50.720">
    <property type="entry name" value="NAD(P)-binding Rossmann-like Domain"/>
    <property type="match status" value="1"/>
</dbReference>
<feature type="domain" description="RCK N-terminal" evidence="3">
    <location>
        <begin position="116"/>
        <end position="239"/>
    </location>
</feature>
<feature type="transmembrane region" description="Helical" evidence="2">
    <location>
        <begin position="75"/>
        <end position="94"/>
    </location>
</feature>
<dbReference type="SUPFAM" id="SSF81324">
    <property type="entry name" value="Voltage-gated potassium channels"/>
    <property type="match status" value="1"/>
</dbReference>
<gene>
    <name evidence="4" type="ORF">ACFFIX_06160</name>
</gene>
<keyword evidence="2" id="KW-0472">Membrane</keyword>
<proteinExistence type="predicted"/>
<evidence type="ECO:0000256" key="1">
    <source>
        <dbReference type="ARBA" id="ARBA00004651"/>
    </source>
</evidence>
<dbReference type="Pfam" id="PF07885">
    <property type="entry name" value="Ion_trans_2"/>
    <property type="match status" value="1"/>
</dbReference>
<dbReference type="Proteomes" id="UP001589854">
    <property type="component" value="Unassembled WGS sequence"/>
</dbReference>
<comment type="caution">
    <text evidence="4">The sequence shown here is derived from an EMBL/GenBank/DDBJ whole genome shotgun (WGS) entry which is preliminary data.</text>
</comment>
<dbReference type="InterPro" id="IPR013099">
    <property type="entry name" value="K_chnl_dom"/>
</dbReference>
<dbReference type="InterPro" id="IPR003148">
    <property type="entry name" value="RCK_N"/>
</dbReference>
<dbReference type="Gene3D" id="3.30.70.1450">
    <property type="entry name" value="Regulator of K+ conductance, C-terminal domain"/>
    <property type="match status" value="1"/>
</dbReference>
<dbReference type="PANTHER" id="PTHR43833:SF9">
    <property type="entry name" value="POTASSIUM CHANNEL PROTEIN YUGO-RELATED"/>
    <property type="match status" value="1"/>
</dbReference>
<keyword evidence="5" id="KW-1185">Reference proteome</keyword>
<dbReference type="GO" id="GO:0034220">
    <property type="term" value="P:monoatomic ion transmembrane transport"/>
    <property type="evidence" value="ECO:0007669"/>
    <property type="project" value="UniProtKB-KW"/>
</dbReference>
<dbReference type="PANTHER" id="PTHR43833">
    <property type="entry name" value="POTASSIUM CHANNEL PROTEIN 2-RELATED-RELATED"/>
    <property type="match status" value="1"/>
</dbReference>
<keyword evidence="4" id="KW-0406">Ion transport</keyword>
<dbReference type="EMBL" id="JBHLVO010000003">
    <property type="protein sequence ID" value="MFC0271032.1"/>
    <property type="molecule type" value="Genomic_DNA"/>
</dbReference>
<dbReference type="InterPro" id="IPR036721">
    <property type="entry name" value="RCK_C_sf"/>
</dbReference>
<organism evidence="4 5">
    <name type="scientific">Metabacillus herbersteinensis</name>
    <dbReference type="NCBI Taxonomy" id="283816"/>
    <lineage>
        <taxon>Bacteria</taxon>
        <taxon>Bacillati</taxon>
        <taxon>Bacillota</taxon>
        <taxon>Bacilli</taxon>
        <taxon>Bacillales</taxon>
        <taxon>Bacillaceae</taxon>
        <taxon>Metabacillus</taxon>
    </lineage>
</organism>
<dbReference type="SUPFAM" id="SSF51735">
    <property type="entry name" value="NAD(P)-binding Rossmann-fold domains"/>
    <property type="match status" value="1"/>
</dbReference>
<keyword evidence="2" id="KW-0812">Transmembrane</keyword>
<dbReference type="SUPFAM" id="SSF116726">
    <property type="entry name" value="TrkA C-terminal domain-like"/>
    <property type="match status" value="1"/>
</dbReference>